<gene>
    <name evidence="2" type="ORF">ACI6Q5_19280</name>
    <name evidence="3" type="ORF">XcodCFBP4690_21665</name>
</gene>
<sequence length="478" mass="52524">MRAVWLVAREELRFMARNRSAAIGVVLLMLLTLAATLTAAHHQRQVTEFRARQQQAAQQAFEAQPDRHPHRVVHYGHFIYRPLPALAAFDAGVDAFTGNSMFLEGHRQNTANFGDVRQSSLLVRFGQLTPAFVLQVLAPLLLVFLGYGAVAREQDAGTLRVLLLQGATRRQLLGGKYLALAAVAGACLLPALVGLIPIALVPGQAGPVALLVLAYAAYLLVWCALVLAVSMLCRRGRDALLVALALWVWLAVLVPRVAPDVASAAYRLPTRLETDVAIQRDLRTLGDSHNPDDPHFAQFKQQVLRRYGVQRVEDLPVNYKGLLALEGERLSASLFERYAARDARIQQDQNLLVRSFAVLSPTVALREVSMALARTDLRAHEHFLAQAERYRYTLVQQLNQLQADAVRMADDTAQDAGADRRKRISAAHWHAIPVFAFVPASTDEVIGAARIPLGLIGAWLLAGLCMLVVAGRRVGVTR</sequence>
<reference evidence="2 5" key="2">
    <citation type="submission" date="2024-11" db="EMBL/GenBank/DDBJ databases">
        <title>Genome sequencing of Xanthomonas codiaei.</title>
        <authorList>
            <person name="Studholme D.J."/>
        </authorList>
    </citation>
    <scope>NUCLEOTIDE SEQUENCE [LARGE SCALE GENOMIC DNA]</scope>
    <source>
        <strain evidence="2 5">NCPPB 4350</strain>
    </source>
</reference>
<dbReference type="OrthoDB" id="184009at2"/>
<reference evidence="3 4" key="1">
    <citation type="submission" date="2016-08" db="EMBL/GenBank/DDBJ databases">
        <authorList>
            <person name="Seilhamer J.J."/>
        </authorList>
    </citation>
    <scope>NUCLEOTIDE SEQUENCE [LARGE SCALE GENOMIC DNA]</scope>
    <source>
        <strain evidence="3 4">CFBP4690</strain>
    </source>
</reference>
<feature type="transmembrane region" description="Helical" evidence="1">
    <location>
        <begin position="177"/>
        <end position="200"/>
    </location>
</feature>
<dbReference type="GO" id="GO:0140359">
    <property type="term" value="F:ABC-type transporter activity"/>
    <property type="evidence" value="ECO:0007669"/>
    <property type="project" value="InterPro"/>
</dbReference>
<dbReference type="Proteomes" id="UP000237872">
    <property type="component" value="Unassembled WGS sequence"/>
</dbReference>
<keyword evidence="1" id="KW-1133">Transmembrane helix</keyword>
<evidence type="ECO:0000313" key="3">
    <source>
        <dbReference type="EMBL" id="PPU56480.1"/>
    </source>
</evidence>
<feature type="transmembrane region" description="Helical" evidence="1">
    <location>
        <begin position="451"/>
        <end position="470"/>
    </location>
</feature>
<evidence type="ECO:0000313" key="4">
    <source>
        <dbReference type="Proteomes" id="UP000237872"/>
    </source>
</evidence>
<proteinExistence type="predicted"/>
<keyword evidence="1" id="KW-0472">Membrane</keyword>
<organism evidence="3 4">
    <name type="scientific">Xanthomonas codiaei</name>
    <dbReference type="NCBI Taxonomy" id="56463"/>
    <lineage>
        <taxon>Bacteria</taxon>
        <taxon>Pseudomonadati</taxon>
        <taxon>Pseudomonadota</taxon>
        <taxon>Gammaproteobacteria</taxon>
        <taxon>Lysobacterales</taxon>
        <taxon>Lysobacteraceae</taxon>
        <taxon>Xanthomonas</taxon>
    </lineage>
</organism>
<dbReference type="EMBL" id="MDEC01000057">
    <property type="protein sequence ID" value="PPU56480.1"/>
    <property type="molecule type" value="Genomic_DNA"/>
</dbReference>
<feature type="transmembrane region" description="Helical" evidence="1">
    <location>
        <begin position="21"/>
        <end position="40"/>
    </location>
</feature>
<comment type="caution">
    <text evidence="3">The sequence shown here is derived from an EMBL/GenBank/DDBJ whole genome shotgun (WGS) entry which is preliminary data.</text>
</comment>
<dbReference type="PANTHER" id="PTHR43471">
    <property type="entry name" value="ABC TRANSPORTER PERMEASE"/>
    <property type="match status" value="1"/>
</dbReference>
<protein>
    <submittedName>
        <fullName evidence="3">ABC transporter permease</fullName>
    </submittedName>
</protein>
<keyword evidence="1" id="KW-0812">Transmembrane</keyword>
<dbReference type="EMBL" id="JBJGBS010000144">
    <property type="protein sequence ID" value="MFO3707057.1"/>
    <property type="molecule type" value="Genomic_DNA"/>
</dbReference>
<dbReference type="PANTHER" id="PTHR43471:SF1">
    <property type="entry name" value="ABC TRANSPORTER PERMEASE PROTEIN NOSY-RELATED"/>
    <property type="match status" value="1"/>
</dbReference>
<keyword evidence="5" id="KW-1185">Reference proteome</keyword>
<feature type="transmembrane region" description="Helical" evidence="1">
    <location>
        <begin position="239"/>
        <end position="258"/>
    </location>
</feature>
<evidence type="ECO:0000256" key="1">
    <source>
        <dbReference type="SAM" id="Phobius"/>
    </source>
</evidence>
<dbReference type="Pfam" id="PF12679">
    <property type="entry name" value="ABC2_membrane_2"/>
    <property type="match status" value="1"/>
</dbReference>
<dbReference type="InterPro" id="IPR021913">
    <property type="entry name" value="DUF3526"/>
</dbReference>
<dbReference type="Pfam" id="PF12040">
    <property type="entry name" value="DUF3526"/>
    <property type="match status" value="1"/>
</dbReference>
<feature type="transmembrane region" description="Helical" evidence="1">
    <location>
        <begin position="131"/>
        <end position="150"/>
    </location>
</feature>
<dbReference type="AlphaFoldDB" id="A0A2S7C4U3"/>
<feature type="transmembrane region" description="Helical" evidence="1">
    <location>
        <begin position="212"/>
        <end position="232"/>
    </location>
</feature>
<dbReference type="Proteomes" id="UP001637990">
    <property type="component" value="Unassembled WGS sequence"/>
</dbReference>
<dbReference type="RefSeq" id="WP_104544348.1">
    <property type="nucleotide sequence ID" value="NZ_JBJGBS010000144.1"/>
</dbReference>
<evidence type="ECO:0000313" key="2">
    <source>
        <dbReference type="EMBL" id="MFO3707057.1"/>
    </source>
</evidence>
<evidence type="ECO:0000313" key="5">
    <source>
        <dbReference type="Proteomes" id="UP001637990"/>
    </source>
</evidence>
<accession>A0A2S7C4U3</accession>
<dbReference type="GO" id="GO:0005886">
    <property type="term" value="C:plasma membrane"/>
    <property type="evidence" value="ECO:0007669"/>
    <property type="project" value="UniProtKB-SubCell"/>
</dbReference>
<name>A0A2S7C4U3_9XANT</name>